<protein>
    <submittedName>
        <fullName evidence="1">Uncharacterized protein</fullName>
    </submittedName>
</protein>
<dbReference type="AlphaFoldDB" id="A0A921RS56"/>
<dbReference type="EMBL" id="CM027681">
    <property type="protein sequence ID" value="KAG0545654.1"/>
    <property type="molecule type" value="Genomic_DNA"/>
</dbReference>
<organism evidence="1 2">
    <name type="scientific">Sorghum bicolor</name>
    <name type="common">Sorghum</name>
    <name type="synonym">Sorghum vulgare</name>
    <dbReference type="NCBI Taxonomy" id="4558"/>
    <lineage>
        <taxon>Eukaryota</taxon>
        <taxon>Viridiplantae</taxon>
        <taxon>Streptophyta</taxon>
        <taxon>Embryophyta</taxon>
        <taxon>Tracheophyta</taxon>
        <taxon>Spermatophyta</taxon>
        <taxon>Magnoliopsida</taxon>
        <taxon>Liliopsida</taxon>
        <taxon>Poales</taxon>
        <taxon>Poaceae</taxon>
        <taxon>PACMAD clade</taxon>
        <taxon>Panicoideae</taxon>
        <taxon>Andropogonodae</taxon>
        <taxon>Andropogoneae</taxon>
        <taxon>Sorghinae</taxon>
        <taxon>Sorghum</taxon>
    </lineage>
</organism>
<accession>A0A921RS56</accession>
<comment type="caution">
    <text evidence="1">The sequence shown here is derived from an EMBL/GenBank/DDBJ whole genome shotgun (WGS) entry which is preliminary data.</text>
</comment>
<sequence>MSFVVPLTARLPRALVKQNVSLRRQYTLAECRPGEHGISAYAGSQAPYWRCQTWKTNGARSEIVLDCSNCIQCMRSFVGFPPICEHVASSTAVCL</sequence>
<reference evidence="1" key="2">
    <citation type="submission" date="2020-10" db="EMBL/GenBank/DDBJ databases">
        <authorList>
            <person name="Cooper E.A."/>
            <person name="Brenton Z.W."/>
            <person name="Flinn B.S."/>
            <person name="Jenkins J."/>
            <person name="Shu S."/>
            <person name="Flowers D."/>
            <person name="Luo F."/>
            <person name="Wang Y."/>
            <person name="Xia P."/>
            <person name="Barry K."/>
            <person name="Daum C."/>
            <person name="Lipzen A."/>
            <person name="Yoshinaga Y."/>
            <person name="Schmutz J."/>
            <person name="Saski C."/>
            <person name="Vermerris W."/>
            <person name="Kresovich S."/>
        </authorList>
    </citation>
    <scope>NUCLEOTIDE SEQUENCE</scope>
</reference>
<evidence type="ECO:0000313" key="2">
    <source>
        <dbReference type="Proteomes" id="UP000807115"/>
    </source>
</evidence>
<gene>
    <name evidence="1" type="ORF">BDA96_02G380500</name>
</gene>
<reference evidence="1" key="1">
    <citation type="journal article" date="2019" name="BMC Genomics">
        <title>A new reference genome for Sorghum bicolor reveals high levels of sequence similarity between sweet and grain genotypes: implications for the genetics of sugar metabolism.</title>
        <authorList>
            <person name="Cooper E.A."/>
            <person name="Brenton Z.W."/>
            <person name="Flinn B.S."/>
            <person name="Jenkins J."/>
            <person name="Shu S."/>
            <person name="Flowers D."/>
            <person name="Luo F."/>
            <person name="Wang Y."/>
            <person name="Xia P."/>
            <person name="Barry K."/>
            <person name="Daum C."/>
            <person name="Lipzen A."/>
            <person name="Yoshinaga Y."/>
            <person name="Schmutz J."/>
            <person name="Saski C."/>
            <person name="Vermerris W."/>
            <person name="Kresovich S."/>
        </authorList>
    </citation>
    <scope>NUCLEOTIDE SEQUENCE</scope>
</reference>
<evidence type="ECO:0000313" key="1">
    <source>
        <dbReference type="EMBL" id="KAG0545654.1"/>
    </source>
</evidence>
<name>A0A921RS56_SORBI</name>
<dbReference type="Proteomes" id="UP000807115">
    <property type="component" value="Chromosome 2"/>
</dbReference>
<proteinExistence type="predicted"/>